<gene>
    <name evidence="5" type="primary">hxcR</name>
    <name evidence="5" type="ORF">HRbin17_01173</name>
</gene>
<keyword evidence="3" id="KW-0067">ATP-binding</keyword>
<feature type="domain" description="Bacterial type II secretion system protein E" evidence="4">
    <location>
        <begin position="410"/>
        <end position="424"/>
    </location>
</feature>
<dbReference type="InterPro" id="IPR001482">
    <property type="entry name" value="T2SS/T4SS_dom"/>
</dbReference>
<dbReference type="PANTHER" id="PTHR30258:SF2">
    <property type="entry name" value="COMG OPERON PROTEIN 1"/>
    <property type="match status" value="1"/>
</dbReference>
<dbReference type="Gene3D" id="3.30.450.90">
    <property type="match status" value="1"/>
</dbReference>
<dbReference type="FunFam" id="3.30.450.90:FF:000001">
    <property type="entry name" value="Type II secretion system ATPase GspE"/>
    <property type="match status" value="1"/>
</dbReference>
<dbReference type="Proteomes" id="UP000236173">
    <property type="component" value="Unassembled WGS sequence"/>
</dbReference>
<evidence type="ECO:0000256" key="1">
    <source>
        <dbReference type="ARBA" id="ARBA00006611"/>
    </source>
</evidence>
<sequence>MQAPTARRTVVDILREQGKVTDAQLQEALRAHQATGQPIEQILVDLGIVAETDMLAAQAQLLNVRYVDLQKVPPDDSAISVVLSKVPVAYLRERRCVPVRIEQNRLWVAMANPRDIPTIDELRLRTGLVIQPLLASPSQIQAALDQLPTQTPSGGTTAPLGGGGGLSGFDVSQILGQIDASRYGGEVTEGPLAGQVARVDEAELADQAPVIRLLDTILREAIRNEASDIHIEPQHNGVRVRFRVDGMLHEVLRLPKWLAAPLVARVKILGDMDVAEKRVPQDGRMRIEMQKRRFDVRISTIPTVNGEKAVLRLLDQSAPMIGLERLGFWEDDLAKVEYLMKQPYGMILSTGPTGAGKTTTQYSILHRLNTNEVNIITIEDPVEYEVPGINQVHVNRKAGVTFATALRSFLRQDPDIILVGEIRDLETADIAIQAALTGHLVLSTLHTNDAPTASTRLIEMGVEPFLISASLLGVIAQRLARRICTNCKEPYQPDDEEKETLAARFNVDPSELDGKVLYRGRGCDQCRFTGYRGRIGVFEVFVMNTEIADLILRRAPISEIRDAAIASGMTTMLQDGWRKVLAGITTPQEILRVVTTVGY</sequence>
<dbReference type="EMBL" id="BEHT01000013">
    <property type="protein sequence ID" value="GBC98659.1"/>
    <property type="molecule type" value="Genomic_DNA"/>
</dbReference>
<dbReference type="SUPFAM" id="SSF160246">
    <property type="entry name" value="EspE N-terminal domain-like"/>
    <property type="match status" value="1"/>
</dbReference>
<dbReference type="FunFam" id="3.40.50.300:FF:000398">
    <property type="entry name" value="Type IV pilus assembly ATPase PilB"/>
    <property type="match status" value="1"/>
</dbReference>
<reference evidence="6" key="1">
    <citation type="submission" date="2017-09" db="EMBL/GenBank/DDBJ databases">
        <title>Metaegenomics of thermophilic ammonia-oxidizing enrichment culture.</title>
        <authorList>
            <person name="Kato S."/>
            <person name="Suzuki K."/>
        </authorList>
    </citation>
    <scope>NUCLEOTIDE SEQUENCE [LARGE SCALE GENOMIC DNA]</scope>
</reference>
<evidence type="ECO:0000259" key="4">
    <source>
        <dbReference type="PROSITE" id="PS00662"/>
    </source>
</evidence>
<dbReference type="InterPro" id="IPR027417">
    <property type="entry name" value="P-loop_NTPase"/>
</dbReference>
<name>A0A2H5XBV2_9BACT</name>
<dbReference type="CDD" id="cd01129">
    <property type="entry name" value="PulE-GspE-like"/>
    <property type="match status" value="1"/>
</dbReference>
<evidence type="ECO:0000313" key="5">
    <source>
        <dbReference type="EMBL" id="GBC98659.1"/>
    </source>
</evidence>
<organism evidence="5 6">
    <name type="scientific">Candidatus Fervidibacter japonicus</name>
    <dbReference type="NCBI Taxonomy" id="2035412"/>
    <lineage>
        <taxon>Bacteria</taxon>
        <taxon>Candidatus Fervidibacterota</taxon>
        <taxon>Candidatus Fervidibacter</taxon>
    </lineage>
</organism>
<evidence type="ECO:0000256" key="2">
    <source>
        <dbReference type="ARBA" id="ARBA00022741"/>
    </source>
</evidence>
<comment type="similarity">
    <text evidence="1">Belongs to the GSP E family.</text>
</comment>
<dbReference type="SUPFAM" id="SSF52540">
    <property type="entry name" value="P-loop containing nucleoside triphosphate hydrolases"/>
    <property type="match status" value="1"/>
</dbReference>
<proteinExistence type="inferred from homology"/>
<dbReference type="Gene3D" id="3.40.50.300">
    <property type="entry name" value="P-loop containing nucleotide triphosphate hydrolases"/>
    <property type="match status" value="1"/>
</dbReference>
<evidence type="ECO:0000313" key="6">
    <source>
        <dbReference type="Proteomes" id="UP000236173"/>
    </source>
</evidence>
<accession>A0A2H5XBV2</accession>
<protein>
    <submittedName>
        <fullName evidence="5">Putative type II secretion system protein HxcR</fullName>
    </submittedName>
</protein>
<dbReference type="GO" id="GO:0005886">
    <property type="term" value="C:plasma membrane"/>
    <property type="evidence" value="ECO:0007669"/>
    <property type="project" value="TreeGrafter"/>
</dbReference>
<evidence type="ECO:0000256" key="3">
    <source>
        <dbReference type="ARBA" id="ARBA00022840"/>
    </source>
</evidence>
<comment type="caution">
    <text evidence="5">The sequence shown here is derived from an EMBL/GenBank/DDBJ whole genome shotgun (WGS) entry which is preliminary data.</text>
</comment>
<dbReference type="Pfam" id="PF00437">
    <property type="entry name" value="T2SSE"/>
    <property type="match status" value="1"/>
</dbReference>
<dbReference type="AlphaFoldDB" id="A0A2H5XBV2"/>
<dbReference type="GO" id="GO:0016887">
    <property type="term" value="F:ATP hydrolysis activity"/>
    <property type="evidence" value="ECO:0007669"/>
    <property type="project" value="TreeGrafter"/>
</dbReference>
<dbReference type="GO" id="GO:0005524">
    <property type="term" value="F:ATP binding"/>
    <property type="evidence" value="ECO:0007669"/>
    <property type="project" value="UniProtKB-KW"/>
</dbReference>
<dbReference type="InterPro" id="IPR037257">
    <property type="entry name" value="T2SS_E_N_sf"/>
</dbReference>
<dbReference type="PROSITE" id="PS00662">
    <property type="entry name" value="T2SP_E"/>
    <property type="match status" value="1"/>
</dbReference>
<dbReference type="PANTHER" id="PTHR30258">
    <property type="entry name" value="TYPE II SECRETION SYSTEM PROTEIN GSPE-RELATED"/>
    <property type="match status" value="1"/>
</dbReference>
<dbReference type="Gene3D" id="3.30.300.160">
    <property type="entry name" value="Type II secretion system, protein E, N-terminal domain"/>
    <property type="match status" value="1"/>
</dbReference>
<dbReference type="InterPro" id="IPR007831">
    <property type="entry name" value="T2SS_GspE_N"/>
</dbReference>
<keyword evidence="2" id="KW-0547">Nucleotide-binding</keyword>
<dbReference type="Gene3D" id="1.10.40.70">
    <property type="match status" value="1"/>
</dbReference>
<dbReference type="Pfam" id="PF05157">
    <property type="entry name" value="MshEN"/>
    <property type="match status" value="1"/>
</dbReference>